<evidence type="ECO:0008006" key="4">
    <source>
        <dbReference type="Google" id="ProtNLM"/>
    </source>
</evidence>
<dbReference type="PANTHER" id="PTHR31859">
    <property type="entry name" value="TETRATRICOPEPTIDE REPEAT PROTEIN 39 FAMILY MEMBER"/>
    <property type="match status" value="1"/>
</dbReference>
<feature type="region of interest" description="Disordered" evidence="1">
    <location>
        <begin position="1"/>
        <end position="45"/>
    </location>
</feature>
<organism evidence="2 3">
    <name type="scientific">Daphnia galeata</name>
    <dbReference type="NCBI Taxonomy" id="27404"/>
    <lineage>
        <taxon>Eukaryota</taxon>
        <taxon>Metazoa</taxon>
        <taxon>Ecdysozoa</taxon>
        <taxon>Arthropoda</taxon>
        <taxon>Crustacea</taxon>
        <taxon>Branchiopoda</taxon>
        <taxon>Diplostraca</taxon>
        <taxon>Cladocera</taxon>
        <taxon>Anomopoda</taxon>
        <taxon>Daphniidae</taxon>
        <taxon>Daphnia</taxon>
    </lineage>
</organism>
<dbReference type="Proteomes" id="UP000789390">
    <property type="component" value="Unassembled WGS sequence"/>
</dbReference>
<comment type="caution">
    <text evidence="2">The sequence shown here is derived from an EMBL/GenBank/DDBJ whole genome shotgun (WGS) entry which is preliminary data.</text>
</comment>
<feature type="compositionally biased region" description="Polar residues" evidence="1">
    <location>
        <begin position="29"/>
        <end position="45"/>
    </location>
</feature>
<dbReference type="InterPro" id="IPR011990">
    <property type="entry name" value="TPR-like_helical_dom_sf"/>
</dbReference>
<sequence>MALSSNPNLLQPAGDGADEFADAMEETESPSTSVPRKSPSPNGMTLETAIDHCRVALDLFFDNKLTEARAIMEPWSETSYYHALGNSVLAFLQAILTFEQKDIGVALDLVKQSIEISNQYRRKTTLTESFGRILKRTDYNLYTEEQIHAELCYAESMLLKAVLTFTEDETLMSFVKGGLKIRSCYQSYKECWNMLNHRKWTDDHYKVHFESGVRLGAGSFNLMISLLPQRVLKLLEFIGFSGSRSVGLSELEKGYELETSIRRVLCAIVLLGYHLIVVYVLSNGEGNLVQANAILEEQLKLKPNGVWFLFFKGRYELVQAHVDDAIVWYEKSWHSQNSFPQFHHLCFWELMWAHSMKMDWKSAGQYARRLFKESRWSKCIYAYVQAAFLCMDKEDGNLSEAEHSRLISLMRDVPSYKQRIAGKSLPAEKFVIRKSTRFFAQGDRLRLAALELLYVWNILKIIGKEWALIQACYRLIERTIKDLEAAKQDRYYSDDLALALLLKGCCLRSMGSPLQAEECFLQVSKMEKFLLDDTYLIPYSVAELGFLYHSQEKNEQAIVWLEAAKNNYKGYSLESRLHFRIHAALSQLKAPTEETGPEADDGEMVMSGLDGEFQQLPTNLADESKRTTML</sequence>
<evidence type="ECO:0000313" key="2">
    <source>
        <dbReference type="EMBL" id="CAH0100834.1"/>
    </source>
</evidence>
<protein>
    <recommendedName>
        <fullName evidence="4">Tetratricopeptide repeat protein 39B</fullName>
    </recommendedName>
</protein>
<reference evidence="2" key="1">
    <citation type="submission" date="2021-11" db="EMBL/GenBank/DDBJ databases">
        <authorList>
            <person name="Schell T."/>
        </authorList>
    </citation>
    <scope>NUCLEOTIDE SEQUENCE</scope>
    <source>
        <strain evidence="2">M5</strain>
    </source>
</reference>
<gene>
    <name evidence="2" type="ORF">DGAL_LOCUS3122</name>
</gene>
<keyword evidence="3" id="KW-1185">Reference proteome</keyword>
<dbReference type="EMBL" id="CAKKLH010000046">
    <property type="protein sequence ID" value="CAH0100834.1"/>
    <property type="molecule type" value="Genomic_DNA"/>
</dbReference>
<dbReference type="InterPro" id="IPR019412">
    <property type="entry name" value="IML2/TPR_39"/>
</dbReference>
<feature type="compositionally biased region" description="Acidic residues" evidence="1">
    <location>
        <begin position="16"/>
        <end position="28"/>
    </location>
</feature>
<dbReference type="Gene3D" id="1.25.40.10">
    <property type="entry name" value="Tetratricopeptide repeat domain"/>
    <property type="match status" value="1"/>
</dbReference>
<dbReference type="OrthoDB" id="43460at2759"/>
<dbReference type="Pfam" id="PF10300">
    <property type="entry name" value="Iml2-TPR_39"/>
    <property type="match status" value="1"/>
</dbReference>
<evidence type="ECO:0000313" key="3">
    <source>
        <dbReference type="Proteomes" id="UP000789390"/>
    </source>
</evidence>
<dbReference type="AlphaFoldDB" id="A0A8J2RDP0"/>
<evidence type="ECO:0000256" key="1">
    <source>
        <dbReference type="SAM" id="MobiDB-lite"/>
    </source>
</evidence>
<accession>A0A8J2RDP0</accession>
<name>A0A8J2RDP0_9CRUS</name>
<proteinExistence type="predicted"/>
<dbReference type="SUPFAM" id="SSF81901">
    <property type="entry name" value="HCP-like"/>
    <property type="match status" value="1"/>
</dbReference>
<dbReference type="PANTHER" id="PTHR31859:SF9">
    <property type="entry name" value="TETRATRICOPEPTIDE REPEAT PROTEIN 39B"/>
    <property type="match status" value="1"/>
</dbReference>